<reference evidence="1 2" key="1">
    <citation type="submission" date="2018-04" db="EMBL/GenBank/DDBJ databases">
        <title>Flavobacterium sp. nov., isolated from glacier ice.</title>
        <authorList>
            <person name="Liu Q."/>
            <person name="Xin Y.-H."/>
        </authorList>
    </citation>
    <scope>NUCLEOTIDE SEQUENCE [LARGE SCALE GENOMIC DNA]</scope>
    <source>
        <strain evidence="1 2">LB2P30</strain>
    </source>
</reference>
<dbReference type="RefSeq" id="WP_116759963.1">
    <property type="nucleotide sequence ID" value="NZ_QCZH01000001.1"/>
</dbReference>
<dbReference type="EMBL" id="QCZH01000001">
    <property type="protein sequence ID" value="PWA11562.1"/>
    <property type="molecule type" value="Genomic_DNA"/>
</dbReference>
<organism evidence="1 2">
    <name type="scientific">Flavobacterium laiguense</name>
    <dbReference type="NCBI Taxonomy" id="2169409"/>
    <lineage>
        <taxon>Bacteria</taxon>
        <taxon>Pseudomonadati</taxon>
        <taxon>Bacteroidota</taxon>
        <taxon>Flavobacteriia</taxon>
        <taxon>Flavobacteriales</taxon>
        <taxon>Flavobacteriaceae</taxon>
        <taxon>Flavobacterium</taxon>
    </lineage>
</organism>
<accession>A0A2U1K2C5</accession>
<dbReference type="AlphaFoldDB" id="A0A2U1K2C5"/>
<gene>
    <name evidence="1" type="ORF">DB891_01780</name>
</gene>
<dbReference type="Proteomes" id="UP000245618">
    <property type="component" value="Unassembled WGS sequence"/>
</dbReference>
<comment type="caution">
    <text evidence="1">The sequence shown here is derived from an EMBL/GenBank/DDBJ whole genome shotgun (WGS) entry which is preliminary data.</text>
</comment>
<protein>
    <submittedName>
        <fullName evidence="1">Uncharacterized protein</fullName>
    </submittedName>
</protein>
<evidence type="ECO:0000313" key="1">
    <source>
        <dbReference type="EMBL" id="PWA11562.1"/>
    </source>
</evidence>
<name>A0A2U1K2C5_9FLAO</name>
<proteinExistence type="predicted"/>
<evidence type="ECO:0000313" key="2">
    <source>
        <dbReference type="Proteomes" id="UP000245618"/>
    </source>
</evidence>
<keyword evidence="2" id="KW-1185">Reference proteome</keyword>
<sequence length="62" mass="6885">MKDYMGYSIEGRTTAISTILNQYSSGITLMKQDSNGEFYPLKAKTTILPNGSKSYILTPCNQ</sequence>